<protein>
    <submittedName>
        <fullName evidence="2">Uncharacterized protein</fullName>
    </submittedName>
</protein>
<dbReference type="EMBL" id="CP072759">
    <property type="protein sequence ID" value="QUC23775.1"/>
    <property type="molecule type" value="Genomic_DNA"/>
</dbReference>
<name>A0A8E5HYL6_USTVR</name>
<accession>A0A8E5HYL6</accession>
<sequence length="95" mass="10260">MENISQPAVGSRQLPAGSPPVRQSASPWPVAAGAIAAKRQARRREWQLPAICPLPGPVSEPTRPDCFVLSRLVSSRLVSSRLVSHRHRGPPPAKQ</sequence>
<gene>
    <name evidence="2" type="ORF">UV8b_08016</name>
</gene>
<dbReference type="Proteomes" id="UP000027002">
    <property type="component" value="Chromosome 7"/>
</dbReference>
<dbReference type="RefSeq" id="XP_043001448.1">
    <property type="nucleotide sequence ID" value="XM_043145513.1"/>
</dbReference>
<keyword evidence="3" id="KW-1185">Reference proteome</keyword>
<organism evidence="2 3">
    <name type="scientific">Ustilaginoidea virens</name>
    <name type="common">Rice false smut fungus</name>
    <name type="synonym">Villosiclava virens</name>
    <dbReference type="NCBI Taxonomy" id="1159556"/>
    <lineage>
        <taxon>Eukaryota</taxon>
        <taxon>Fungi</taxon>
        <taxon>Dikarya</taxon>
        <taxon>Ascomycota</taxon>
        <taxon>Pezizomycotina</taxon>
        <taxon>Sordariomycetes</taxon>
        <taxon>Hypocreomycetidae</taxon>
        <taxon>Hypocreales</taxon>
        <taxon>Clavicipitaceae</taxon>
        <taxon>Ustilaginoidea</taxon>
    </lineage>
</organism>
<dbReference type="KEGG" id="uvi:66068793"/>
<proteinExistence type="predicted"/>
<evidence type="ECO:0000313" key="3">
    <source>
        <dbReference type="Proteomes" id="UP000027002"/>
    </source>
</evidence>
<evidence type="ECO:0000256" key="1">
    <source>
        <dbReference type="SAM" id="MobiDB-lite"/>
    </source>
</evidence>
<dbReference type="AlphaFoldDB" id="A0A8E5HYL6"/>
<feature type="region of interest" description="Disordered" evidence="1">
    <location>
        <begin position="1"/>
        <end position="28"/>
    </location>
</feature>
<evidence type="ECO:0000313" key="2">
    <source>
        <dbReference type="EMBL" id="QUC23775.1"/>
    </source>
</evidence>
<reference evidence="2" key="1">
    <citation type="submission" date="2020-03" db="EMBL/GenBank/DDBJ databases">
        <title>A mixture of massive structural variations and highly conserved coding sequences in Ustilaginoidea virens genome.</title>
        <authorList>
            <person name="Zhang K."/>
            <person name="Zhao Z."/>
            <person name="Zhang Z."/>
            <person name="Li Y."/>
            <person name="Hsiang T."/>
            <person name="Sun W."/>
        </authorList>
    </citation>
    <scope>NUCLEOTIDE SEQUENCE</scope>
    <source>
        <strain evidence="2">UV-8b</strain>
    </source>
</reference>
<dbReference type="GeneID" id="66068793"/>